<organism evidence="2 3">
    <name type="scientific">Mesobacillus maritimus</name>
    <dbReference type="NCBI Taxonomy" id="1643336"/>
    <lineage>
        <taxon>Bacteria</taxon>
        <taxon>Bacillati</taxon>
        <taxon>Bacillota</taxon>
        <taxon>Bacilli</taxon>
        <taxon>Bacillales</taxon>
        <taxon>Bacillaceae</taxon>
        <taxon>Mesobacillus</taxon>
    </lineage>
</organism>
<keyword evidence="2" id="KW-0808">Transferase</keyword>
<evidence type="ECO:0000313" key="2">
    <source>
        <dbReference type="EMBL" id="MBY0095801.1"/>
    </source>
</evidence>
<dbReference type="Pfam" id="PF01148">
    <property type="entry name" value="CTP_transf_1"/>
    <property type="match status" value="1"/>
</dbReference>
<feature type="transmembrane region" description="Helical" evidence="1">
    <location>
        <begin position="172"/>
        <end position="197"/>
    </location>
</feature>
<dbReference type="PANTHER" id="PTHR43535">
    <property type="entry name" value="PHOSPHATIDATE CYTIDYLYLTRANSFERASE"/>
    <property type="match status" value="1"/>
</dbReference>
<feature type="transmembrane region" description="Helical" evidence="1">
    <location>
        <begin position="110"/>
        <end position="127"/>
    </location>
</feature>
<evidence type="ECO:0000313" key="3">
    <source>
        <dbReference type="Proteomes" id="UP000769780"/>
    </source>
</evidence>
<keyword evidence="1" id="KW-0472">Membrane</keyword>
<dbReference type="EMBL" id="JACWFH010000006">
    <property type="protein sequence ID" value="MBY0095801.1"/>
    <property type="molecule type" value="Genomic_DNA"/>
</dbReference>
<keyword evidence="2" id="KW-0548">Nucleotidyltransferase</keyword>
<accession>A0ABS7K0Q0</accession>
<keyword evidence="1" id="KW-1133">Transmembrane helix</keyword>
<proteinExistence type="predicted"/>
<sequence>MNSALWTQFIIFISLLIISLLFQIIKKCQPNKDFTSLSSRVKTWWGMFVIFVFATLFNPLVSLLSLMVLCFFALKEFYSMIRTRKVDRRAFLWAYLSIPVQFYWIYIEWYGMFIVFIPIYVFLFLPIPRILGKKGTVGFLRSVSSTQWGLMLMVFGLSHLAYFQFASPEYGANLVLFLVLLTQLNDAIHFLITLYFGKRKVIPTANPNISWEGFIGATIVTTTVAYFVYPYLTPFDQTFGIISGLLIAVGGFFGASTISILKRDLLIGDDEKSTSLKESYLSRVDSLTYTSPIFFHIIRYFFDFM</sequence>
<name>A0ABS7K0Q0_9BACI</name>
<gene>
    <name evidence="2" type="ORF">H0185_03065</name>
</gene>
<reference evidence="2 3" key="1">
    <citation type="submission" date="2020-07" db="EMBL/GenBank/DDBJ databases">
        <title>Fungal Genomes of the International Space Station.</title>
        <authorList>
            <person name="Seuylemezian A."/>
            <person name="Singh N.K."/>
            <person name="Wood J."/>
            <person name="Venkateswaran K."/>
        </authorList>
    </citation>
    <scope>NUCLEOTIDE SEQUENCE [LARGE SCALE GENOMIC DNA]</scope>
    <source>
        <strain evidence="2 3">PL-B2</strain>
    </source>
</reference>
<dbReference type="RefSeq" id="WP_221871102.1">
    <property type="nucleotide sequence ID" value="NZ_JACWFH010000006.1"/>
</dbReference>
<dbReference type="Proteomes" id="UP000769780">
    <property type="component" value="Unassembled WGS sequence"/>
</dbReference>
<comment type="caution">
    <text evidence="2">The sequence shown here is derived from an EMBL/GenBank/DDBJ whole genome shotgun (WGS) entry which is preliminary data.</text>
</comment>
<keyword evidence="3" id="KW-1185">Reference proteome</keyword>
<feature type="transmembrane region" description="Helical" evidence="1">
    <location>
        <begin position="241"/>
        <end position="261"/>
    </location>
</feature>
<keyword evidence="1" id="KW-0812">Transmembrane</keyword>
<evidence type="ECO:0000256" key="1">
    <source>
        <dbReference type="SAM" id="Phobius"/>
    </source>
</evidence>
<dbReference type="GO" id="GO:0016779">
    <property type="term" value="F:nucleotidyltransferase activity"/>
    <property type="evidence" value="ECO:0007669"/>
    <property type="project" value="UniProtKB-KW"/>
</dbReference>
<dbReference type="PANTHER" id="PTHR43535:SF1">
    <property type="entry name" value="PHOSPHATIDATE CYTIDYLYLTRANSFERASE"/>
    <property type="match status" value="1"/>
</dbReference>
<feature type="transmembrane region" description="Helical" evidence="1">
    <location>
        <begin position="209"/>
        <end position="229"/>
    </location>
</feature>
<feature type="transmembrane region" description="Helical" evidence="1">
    <location>
        <begin position="45"/>
        <end position="74"/>
    </location>
</feature>
<feature type="transmembrane region" description="Helical" evidence="1">
    <location>
        <begin position="148"/>
        <end position="166"/>
    </location>
</feature>
<feature type="transmembrane region" description="Helical" evidence="1">
    <location>
        <begin position="5"/>
        <end position="25"/>
    </location>
</feature>
<protein>
    <submittedName>
        <fullName evidence="2">Phosphatidate cytidylyltransferase</fullName>
    </submittedName>
</protein>